<dbReference type="Proteomes" id="UP000631553">
    <property type="component" value="Unassembled WGS sequence"/>
</dbReference>
<evidence type="ECO:0000313" key="2">
    <source>
        <dbReference type="Proteomes" id="UP000631553"/>
    </source>
</evidence>
<accession>A0ABX2RES2</accession>
<dbReference type="RefSeq" id="WP_179801170.1">
    <property type="nucleotide sequence ID" value="NZ_JACCCQ010000001.1"/>
</dbReference>
<name>A0ABX2RES2_9ACTN</name>
<protein>
    <submittedName>
        <fullName evidence="1">Uncharacterized protein</fullName>
    </submittedName>
</protein>
<sequence length="59" mass="6748">MNDNQEQQILAAHLPGAAGMCIGCRIWWARMTPYPCCQVQWATSRQARSMTAHLLGWMR</sequence>
<comment type="caution">
    <text evidence="1">The sequence shown here is derived from an EMBL/GenBank/DDBJ whole genome shotgun (WGS) entry which is preliminary data.</text>
</comment>
<dbReference type="EMBL" id="JACCCQ010000001">
    <property type="protein sequence ID" value="NYF54443.1"/>
    <property type="molecule type" value="Genomic_DNA"/>
</dbReference>
<evidence type="ECO:0000313" key="1">
    <source>
        <dbReference type="EMBL" id="NYF54443.1"/>
    </source>
</evidence>
<organism evidence="1 2">
    <name type="scientific">Micromonospora purpureochromogenes</name>
    <dbReference type="NCBI Taxonomy" id="47872"/>
    <lineage>
        <taxon>Bacteria</taxon>
        <taxon>Bacillati</taxon>
        <taxon>Actinomycetota</taxon>
        <taxon>Actinomycetes</taxon>
        <taxon>Micromonosporales</taxon>
        <taxon>Micromonosporaceae</taxon>
        <taxon>Micromonospora</taxon>
    </lineage>
</organism>
<keyword evidence="2" id="KW-1185">Reference proteome</keyword>
<proteinExistence type="predicted"/>
<reference evidence="1 2" key="1">
    <citation type="submission" date="2020-07" db="EMBL/GenBank/DDBJ databases">
        <title>Sequencing the genomes of 1000 actinobacteria strains.</title>
        <authorList>
            <person name="Klenk H.-P."/>
        </authorList>
    </citation>
    <scope>NUCLEOTIDE SEQUENCE [LARGE SCALE GENOMIC DNA]</scope>
    <source>
        <strain evidence="1 2">DSM 43814</strain>
    </source>
</reference>
<gene>
    <name evidence="1" type="ORF">HDA35_000274</name>
</gene>